<evidence type="ECO:0000313" key="1">
    <source>
        <dbReference type="EMBL" id="KAI5679515.1"/>
    </source>
</evidence>
<name>A0ACC0C3Q7_CATRO</name>
<gene>
    <name evidence="1" type="ORF">M9H77_00742</name>
</gene>
<accession>A0ACC0C3Q7</accession>
<comment type="caution">
    <text evidence="1">The sequence shown here is derived from an EMBL/GenBank/DDBJ whole genome shotgun (WGS) entry which is preliminary data.</text>
</comment>
<organism evidence="1 2">
    <name type="scientific">Catharanthus roseus</name>
    <name type="common">Madagascar periwinkle</name>
    <name type="synonym">Vinca rosea</name>
    <dbReference type="NCBI Taxonomy" id="4058"/>
    <lineage>
        <taxon>Eukaryota</taxon>
        <taxon>Viridiplantae</taxon>
        <taxon>Streptophyta</taxon>
        <taxon>Embryophyta</taxon>
        <taxon>Tracheophyta</taxon>
        <taxon>Spermatophyta</taxon>
        <taxon>Magnoliopsida</taxon>
        <taxon>eudicotyledons</taxon>
        <taxon>Gunneridae</taxon>
        <taxon>Pentapetalae</taxon>
        <taxon>asterids</taxon>
        <taxon>lamiids</taxon>
        <taxon>Gentianales</taxon>
        <taxon>Apocynaceae</taxon>
        <taxon>Rauvolfioideae</taxon>
        <taxon>Vinceae</taxon>
        <taxon>Catharanthinae</taxon>
        <taxon>Catharanthus</taxon>
    </lineage>
</organism>
<protein>
    <submittedName>
        <fullName evidence="1">Uncharacterized protein</fullName>
    </submittedName>
</protein>
<evidence type="ECO:0000313" key="2">
    <source>
        <dbReference type="Proteomes" id="UP001060085"/>
    </source>
</evidence>
<sequence length="575" mass="63103">MANLSARKKRLLGILLTAVVLIAATVGLAVGINNSRKKHSDDQHAEIQISSAAAHAVVKSSCSSTLYPELCYSTLATNFPKLNKKVRNVKDVIEMSLNITITTVEHNYFAIKKLTSKKDLTKREKVALHDCLETIDETLDELREAEADLQAYPTKKSLKQHAEDLKTLLSSAITNQETCLDGFSHDDADKKVRKTLEKGEIHVEKLCSNVLAMIKNMTDTDIVNEMKLTGGRRLKEEDETASGWPEWLSAGDRKLLQSPSVTPNVVVAADGSGNYRTVSAAVAAAPERSTRRYIIRIKAGVYRENVEVPKKKSNIMFVGDGRANTIITGSRNVVDGSTTFHSATVAVVGERFLARDITFQNTAGPSKHQAVALRVGSDLSAFYRCDMLAYQDTLYVHSNRQFFVECLVAGTVDFIFGNGAAVLQNCDIHARRPNSGQKNMVTAQGRTDPNQNTGIVIQKCRIGATSDLRPVQRNFPTYLGRPWKAYSRTVIMQSSITDVIHPAGWHEWSGNFALNTLFYGEYQNTGAGAGTSGRVKWRGFKVITSATEAQSFTPGRFISGSSWLGSTGFPFSLGL</sequence>
<dbReference type="EMBL" id="CM044701">
    <property type="protein sequence ID" value="KAI5679515.1"/>
    <property type="molecule type" value="Genomic_DNA"/>
</dbReference>
<reference evidence="2" key="1">
    <citation type="journal article" date="2023" name="Nat. Plants">
        <title>Single-cell RNA sequencing provides a high-resolution roadmap for understanding the multicellular compartmentation of specialized metabolism.</title>
        <authorList>
            <person name="Sun S."/>
            <person name="Shen X."/>
            <person name="Li Y."/>
            <person name="Li Y."/>
            <person name="Wang S."/>
            <person name="Li R."/>
            <person name="Zhang H."/>
            <person name="Shen G."/>
            <person name="Guo B."/>
            <person name="Wei J."/>
            <person name="Xu J."/>
            <person name="St-Pierre B."/>
            <person name="Chen S."/>
            <person name="Sun C."/>
        </authorList>
    </citation>
    <scope>NUCLEOTIDE SEQUENCE [LARGE SCALE GENOMIC DNA]</scope>
</reference>
<keyword evidence="2" id="KW-1185">Reference proteome</keyword>
<dbReference type="Proteomes" id="UP001060085">
    <property type="component" value="Linkage Group LG01"/>
</dbReference>
<proteinExistence type="predicted"/>